<evidence type="ECO:0000256" key="1">
    <source>
        <dbReference type="SAM" id="Phobius"/>
    </source>
</evidence>
<dbReference type="Proteomes" id="UP000000286">
    <property type="component" value="Chromosome XV"/>
</dbReference>
<dbReference type="AlphaFoldDB" id="C8ZHV1"/>
<accession>C8ZHV1</accession>
<keyword evidence="1" id="KW-1133">Transmembrane helix</keyword>
<organism evidence="2 3">
    <name type="scientific">Saccharomyces cerevisiae (strain Lalvin EC1118 / Prise de mousse)</name>
    <name type="common">Baker's yeast</name>
    <dbReference type="NCBI Taxonomy" id="643680"/>
    <lineage>
        <taxon>Eukaryota</taxon>
        <taxon>Fungi</taxon>
        <taxon>Dikarya</taxon>
        <taxon>Ascomycota</taxon>
        <taxon>Saccharomycotina</taxon>
        <taxon>Saccharomycetes</taxon>
        <taxon>Saccharomycetales</taxon>
        <taxon>Saccharomycetaceae</taxon>
        <taxon>Saccharomyces</taxon>
    </lineage>
</organism>
<feature type="transmembrane region" description="Helical" evidence="1">
    <location>
        <begin position="50"/>
        <end position="69"/>
    </location>
</feature>
<keyword evidence="1" id="KW-0472">Membrane</keyword>
<keyword evidence="1" id="KW-0812">Transmembrane</keyword>
<gene>
    <name evidence="2" type="ORF">EC1118_1O4_1717g</name>
</gene>
<dbReference type="HOGENOM" id="CLU_2361359_0_0_1"/>
<proteinExistence type="predicted"/>
<sequence length="96" mass="11202">MSDFEIIVGISSLLQVIILNIQNMLEVLLEYIGIHKRRVDISTYYDNVYFFFHFICYHLLYYCIINLRISASFICDSCSLIIMSPSYAVCDNILVT</sequence>
<feature type="transmembrane region" description="Helical" evidence="1">
    <location>
        <begin position="6"/>
        <end position="29"/>
    </location>
</feature>
<dbReference type="EMBL" id="FN394216">
    <property type="protein sequence ID" value="CAY86276.1"/>
    <property type="molecule type" value="Genomic_DNA"/>
</dbReference>
<evidence type="ECO:0000313" key="3">
    <source>
        <dbReference type="Proteomes" id="UP000000286"/>
    </source>
</evidence>
<evidence type="ECO:0000313" key="2">
    <source>
        <dbReference type="EMBL" id="CAY86276.1"/>
    </source>
</evidence>
<name>C8ZHV1_YEAS8</name>
<protein>
    <submittedName>
        <fullName evidence="2">EC1118_1O4_1717p</fullName>
    </submittedName>
</protein>
<reference evidence="2 3" key="1">
    <citation type="journal article" date="2009" name="Proc. Natl. Acad. Sci. U.S.A.">
        <title>Eukaryote-to-eukaryote gene transfer events revealed by the genome sequence of the wine yeast Saccharomyces cerevisiae EC1118.</title>
        <authorList>
            <person name="Novo M."/>
            <person name="Bigey F."/>
            <person name="Beyne E."/>
            <person name="Galeote V."/>
            <person name="Gavory F."/>
            <person name="Mallet S."/>
            <person name="Cambot B."/>
            <person name="Legras J.L."/>
            <person name="Wincker P."/>
            <person name="Casaregola S."/>
            <person name="Dequin S."/>
        </authorList>
    </citation>
    <scope>NUCLEOTIDE SEQUENCE [LARGE SCALE GENOMIC DNA]</scope>
    <source>
        <strain evidence="3">Lalvin EC1118 / Prise de mousse</strain>
    </source>
</reference>